<dbReference type="GO" id="GO:0003677">
    <property type="term" value="F:DNA binding"/>
    <property type="evidence" value="ECO:0007669"/>
    <property type="project" value="InterPro"/>
</dbReference>
<dbReference type="EMBL" id="SJSL01000006">
    <property type="protein sequence ID" value="TCC98941.1"/>
    <property type="molecule type" value="Genomic_DNA"/>
</dbReference>
<evidence type="ECO:0000313" key="3">
    <source>
        <dbReference type="Proteomes" id="UP000293347"/>
    </source>
</evidence>
<proteinExistence type="predicted"/>
<dbReference type="InterPro" id="IPR010982">
    <property type="entry name" value="Lambda_DNA-bd_dom_sf"/>
</dbReference>
<dbReference type="Proteomes" id="UP000293347">
    <property type="component" value="Unassembled WGS sequence"/>
</dbReference>
<dbReference type="CDD" id="cd00093">
    <property type="entry name" value="HTH_XRE"/>
    <property type="match status" value="1"/>
</dbReference>
<protein>
    <submittedName>
        <fullName evidence="2">Helix-turn-helix domain-containing protein</fullName>
    </submittedName>
</protein>
<dbReference type="InterPro" id="IPR001387">
    <property type="entry name" value="Cro/C1-type_HTH"/>
</dbReference>
<keyword evidence="3" id="KW-1185">Reference proteome</keyword>
<name>A0A4R0NER8_9SPHI</name>
<dbReference type="AlphaFoldDB" id="A0A4R0NER8"/>
<sequence length="315" mass="34901">MLNTKMIGNRIAEARKKINVSQAQLAGFLFISPQAVGKWERGESMPDITTFNRLSEILGVDLNYFSENFQSAGETVSKMPTDGIGDIDQTAEEVSDLSRSQERQLPINLTAVNLEESDFAGVILHKGKFKASPLRKADFTGADLTGTLFEVSNAREANFDGANLTDCIFSITDLAEASFRKSILIGTDFNKSLMAGTKFADVALIFAKLTMTDLRKTIFKNCIFNGVDFKYSDLRGMRFEGHTFIGVQFDKSALDNVSFTGATLRDVSFRLPFSVTNKSYRAFKTVCFDGAIMDKLTYARLKGLWVVDLSKVTII</sequence>
<evidence type="ECO:0000313" key="2">
    <source>
        <dbReference type="EMBL" id="TCC98941.1"/>
    </source>
</evidence>
<dbReference type="Pfam" id="PF01381">
    <property type="entry name" value="HTH_3"/>
    <property type="match status" value="1"/>
</dbReference>
<comment type="caution">
    <text evidence="2">The sequence shown here is derived from an EMBL/GenBank/DDBJ whole genome shotgun (WGS) entry which is preliminary data.</text>
</comment>
<dbReference type="PANTHER" id="PTHR14136">
    <property type="entry name" value="BTB_POZ DOMAIN-CONTAINING PROTEIN KCTD9"/>
    <property type="match status" value="1"/>
</dbReference>
<dbReference type="PANTHER" id="PTHR14136:SF17">
    <property type="entry name" value="BTB_POZ DOMAIN-CONTAINING PROTEIN KCTD9"/>
    <property type="match status" value="1"/>
</dbReference>
<reference evidence="2 3" key="1">
    <citation type="submission" date="2019-02" db="EMBL/GenBank/DDBJ databases">
        <title>Pedobacter sp. RP-1-14 sp. nov., isolated from Arctic soil.</title>
        <authorList>
            <person name="Dahal R.H."/>
        </authorList>
    </citation>
    <scope>NUCLEOTIDE SEQUENCE [LARGE SCALE GENOMIC DNA]</scope>
    <source>
        <strain evidence="2 3">RP-1-14</strain>
    </source>
</reference>
<accession>A0A4R0NER8</accession>
<dbReference type="Gene3D" id="2.160.20.80">
    <property type="entry name" value="E3 ubiquitin-protein ligase SopA"/>
    <property type="match status" value="2"/>
</dbReference>
<dbReference type="InterPro" id="IPR001646">
    <property type="entry name" value="5peptide_repeat"/>
</dbReference>
<dbReference type="SUPFAM" id="SSF141571">
    <property type="entry name" value="Pentapeptide repeat-like"/>
    <property type="match status" value="1"/>
</dbReference>
<dbReference type="RefSeq" id="WP_131597372.1">
    <property type="nucleotide sequence ID" value="NZ_SJSL01000006.1"/>
</dbReference>
<dbReference type="Gene3D" id="1.10.260.40">
    <property type="entry name" value="lambda repressor-like DNA-binding domains"/>
    <property type="match status" value="1"/>
</dbReference>
<dbReference type="OrthoDB" id="9812495at2"/>
<dbReference type="SMART" id="SM00530">
    <property type="entry name" value="HTH_XRE"/>
    <property type="match status" value="1"/>
</dbReference>
<feature type="domain" description="HTH cro/C1-type" evidence="1">
    <location>
        <begin position="11"/>
        <end position="65"/>
    </location>
</feature>
<organism evidence="2 3">
    <name type="scientific">Pedobacter psychroterrae</name>
    <dbReference type="NCBI Taxonomy" id="2530453"/>
    <lineage>
        <taxon>Bacteria</taxon>
        <taxon>Pseudomonadati</taxon>
        <taxon>Bacteroidota</taxon>
        <taxon>Sphingobacteriia</taxon>
        <taxon>Sphingobacteriales</taxon>
        <taxon>Sphingobacteriaceae</taxon>
        <taxon>Pedobacter</taxon>
    </lineage>
</organism>
<evidence type="ECO:0000259" key="1">
    <source>
        <dbReference type="PROSITE" id="PS50943"/>
    </source>
</evidence>
<dbReference type="SUPFAM" id="SSF47413">
    <property type="entry name" value="lambda repressor-like DNA-binding domains"/>
    <property type="match status" value="1"/>
</dbReference>
<dbReference type="InterPro" id="IPR051082">
    <property type="entry name" value="Pentapeptide-BTB/POZ_domain"/>
</dbReference>
<dbReference type="PROSITE" id="PS50943">
    <property type="entry name" value="HTH_CROC1"/>
    <property type="match status" value="1"/>
</dbReference>
<gene>
    <name evidence="2" type="ORF">EZ437_17535</name>
</gene>
<dbReference type="Pfam" id="PF00805">
    <property type="entry name" value="Pentapeptide"/>
    <property type="match status" value="3"/>
</dbReference>